<gene>
    <name evidence="1" type="ORF">BZL54_09370</name>
</gene>
<protein>
    <submittedName>
        <fullName evidence="1">Uncharacterized protein</fullName>
    </submittedName>
</protein>
<reference evidence="1 2" key="1">
    <citation type="submission" date="2017-01" db="EMBL/GenBank/DDBJ databases">
        <title>Whole-Genome Shotgun Sequencing of Two beta-Proteobacterial Species in Search of the Bulgecin Biosynthetic Cluster.</title>
        <authorList>
            <person name="Horsman M.E."/>
            <person name="Marous D.R."/>
            <person name="Li R."/>
            <person name="Oliver R.A."/>
            <person name="Byun B."/>
            <person name="Emrich S.J."/>
            <person name="Boggess B."/>
            <person name="Townsend C.A."/>
            <person name="Mobashery S."/>
        </authorList>
    </citation>
    <scope>NUCLEOTIDE SEQUENCE [LARGE SCALE GENOMIC DNA]</scope>
    <source>
        <strain evidence="1 2">ATCC 31433</strain>
    </source>
</reference>
<dbReference type="AlphaFoldDB" id="A0A2A4FJJ8"/>
<name>A0A2A4FJJ8_9BURK</name>
<proteinExistence type="predicted"/>
<evidence type="ECO:0000313" key="2">
    <source>
        <dbReference type="Proteomes" id="UP000217994"/>
    </source>
</evidence>
<organism evidence="1 2">
    <name type="scientific">Burkholderia ubonensis subsp. mesacidophila</name>
    <dbReference type="NCBI Taxonomy" id="265293"/>
    <lineage>
        <taxon>Bacteria</taxon>
        <taxon>Pseudomonadati</taxon>
        <taxon>Pseudomonadota</taxon>
        <taxon>Betaproteobacteria</taxon>
        <taxon>Burkholderiales</taxon>
        <taxon>Burkholderiaceae</taxon>
        <taxon>Burkholderia</taxon>
        <taxon>Burkholderia cepacia complex</taxon>
    </lineage>
</organism>
<accession>A0A2A4FJJ8</accession>
<evidence type="ECO:0000313" key="1">
    <source>
        <dbReference type="EMBL" id="PCE32850.1"/>
    </source>
</evidence>
<comment type="caution">
    <text evidence="1">The sequence shown here is derived from an EMBL/GenBank/DDBJ whole genome shotgun (WGS) entry which is preliminary data.</text>
</comment>
<dbReference type="EMBL" id="MTZU01000024">
    <property type="protein sequence ID" value="PCE32850.1"/>
    <property type="molecule type" value="Genomic_DNA"/>
</dbReference>
<dbReference type="Proteomes" id="UP000217994">
    <property type="component" value="Unassembled WGS sequence"/>
</dbReference>
<sequence length="63" mass="7006">MRAFRAARQAVRLGDVREEIEVDQIEADDGIGGWMRRLSREAARRRMFAAMGQAGWGRATGAA</sequence>